<feature type="region of interest" description="Disordered" evidence="3">
    <location>
        <begin position="1"/>
        <end position="50"/>
    </location>
</feature>
<keyword evidence="5" id="KW-1185">Reference proteome</keyword>
<name>A0A812SVQ1_9DINO</name>
<feature type="compositionally biased region" description="Low complexity" evidence="3">
    <location>
        <begin position="40"/>
        <end position="50"/>
    </location>
</feature>
<feature type="region of interest" description="Disordered" evidence="3">
    <location>
        <begin position="912"/>
        <end position="972"/>
    </location>
</feature>
<proteinExistence type="predicted"/>
<keyword evidence="2" id="KW-0808">Transferase</keyword>
<dbReference type="SUPFAM" id="SSF53335">
    <property type="entry name" value="S-adenosyl-L-methionine-dependent methyltransferases"/>
    <property type="match status" value="1"/>
</dbReference>
<evidence type="ECO:0000313" key="4">
    <source>
        <dbReference type="EMBL" id="CAE7493136.1"/>
    </source>
</evidence>
<keyword evidence="1" id="KW-0489">Methyltransferase</keyword>
<dbReference type="InterPro" id="IPR001525">
    <property type="entry name" value="C5_MeTfrase"/>
</dbReference>
<sequence>VPKGKAKSNTKVTKEPRGQSDQPPRRVSTGSEPSAAPKMLSLTSNSSLEASSTGGVVSEILLADGRAKRAYNTLKAKADEYLDTLGKIQVDDAIPDAHQRASWKNSLMQRTVQLKTIVKGSKDLVRRTLKSANKDSFGEPLQRLEQIEVAAQSLEKLFNTASADQPDPEQMVEAYDSCGQSLMSLLKSFTALGPVFRLKYILAKGNLHCLYQEYDKFSRLFLWRGDELEEMESFSGVLGQDMLKQHVVTEVENRVILALRGAQQPELQSFASAGTLDGGLLEAYSLSAALIACEEAEGTNFIPTDLLGDLAMVQSILTLGAQDLKHLAETTATLHSLQEKLESKAAADSEEADTKSSAIPRFFVQHAAGKILMDVACGRVEAGKKETDAECAVSAFQEAVQALPVTHPRLLDDIFVPAIAKYQAAFKLCQDLKKKHGKDKGLAAVSEKQRATLENAKTTFLEHVEKSSVTYLREQFRPVLFCVCEALENDGKVSHGEADAKSMHMLSLEETWPLAKQTAFVTHTVWKDLPGKADFLARYEKFVGAFCNMAEYLFRQLPSFQHLPKAQPAAASMRYWANKLPQDLQEWVVEKDAVEVANKTCFQRCAELFQAAFSAGLTAVAQVVAQAKTGDTPLTQQSVDELLSKLPSDHALRGLCVAFFQVVLCNPAQKDSKDIVDLKLCATSLQDMGSKLQEVRGKLSRDATIADDLKCSQLDSVDDWLVSVSNNVLTRVKPVLSQGLARVKAVSTDLGKFLEKLRDFSDEVAFRDSGVKVVQKMAGLVAKLEQSLSSVRENLDTAGAVMQLRFSAQAPDSDLCESCKVEVQSAQQELENGGLASARAGTVVALVANLCLLRSPDLSKPSPTPQSLKQLGDVVTTLEGKLGKFDEMAKIDDYDEALKSFGERIVTESNTLLAQQTPAKGKKRKAEETQSVEHMEVSEDADDDKKKKTKDPKTKAKGKNGEVQPKPKKEPKAKSVICAGGIGCKAQQTQQVDMPPEPERKKPRTIGKKDSCDEPVLMVEASRRVVAAEHIQDGTLLHRLALENLEKFKALQPGAPLGCGQGRQAPHPMVLTWASACSGSEGMYYVAEAINAAYACSDVPVKLKHVFSCESAAEKQKWIQAILSVGPLREPTSDSWPPPLEVWGGEDDGGEGHCLFSDILELFQVQAKCCRHKKGCDVPSVDLLVVGTSCKDVSKMNTGVDRSAPVFKQASSRGGSAQTFQGLLGYVQSHRPLCIVYENVDTISDQPSSAEESNLKVLLGKFESLGYEGQPVMTDACEFGLPCHRHRVYVFLVNKRSPKLCLLSRPLADIMHVFRQLVSSCTRSPPCFSAVLLPNDHPAVKLSLEERQARAEKSQSSKSKSSKQGPDNWVNLHMKFADSLQVRWGSAPGSELQSNPHFQVLTRREADALTLSEVESPNAGFRNLSQSVGRINFNSLRDDGTHLGPTMLPGQLLWTTLAKPHRLLTGYEAMLMQGFPIESCIERLDQEAYVVRASQATSKEKAFPTDALLQELAGNAMALPVLLAFAQSGLAAVWLRAPEMESNASSVEVALDAMLLMSGGLGPGALSAPEDEDEDEE</sequence>
<dbReference type="OrthoDB" id="423221at2759"/>
<feature type="region of interest" description="Disordered" evidence="3">
    <location>
        <begin position="987"/>
        <end position="1010"/>
    </location>
</feature>
<dbReference type="GO" id="GO:0032259">
    <property type="term" value="P:methylation"/>
    <property type="evidence" value="ECO:0007669"/>
    <property type="project" value="UniProtKB-KW"/>
</dbReference>
<feature type="non-terminal residue" evidence="4">
    <location>
        <position position="1"/>
    </location>
</feature>
<feature type="compositionally biased region" description="Basic and acidic residues" evidence="3">
    <location>
        <begin position="925"/>
        <end position="954"/>
    </location>
</feature>
<comment type="caution">
    <text evidence="4">The sequence shown here is derived from an EMBL/GenBank/DDBJ whole genome shotgun (WGS) entry which is preliminary data.</text>
</comment>
<dbReference type="EMBL" id="CAJNJA010022440">
    <property type="protein sequence ID" value="CAE7493136.1"/>
    <property type="molecule type" value="Genomic_DNA"/>
</dbReference>
<organism evidence="4 5">
    <name type="scientific">Symbiodinium necroappetens</name>
    <dbReference type="NCBI Taxonomy" id="1628268"/>
    <lineage>
        <taxon>Eukaryota</taxon>
        <taxon>Sar</taxon>
        <taxon>Alveolata</taxon>
        <taxon>Dinophyceae</taxon>
        <taxon>Suessiales</taxon>
        <taxon>Symbiodiniaceae</taxon>
        <taxon>Symbiodinium</taxon>
    </lineage>
</organism>
<dbReference type="Pfam" id="PF00145">
    <property type="entry name" value="DNA_methylase"/>
    <property type="match status" value="1"/>
</dbReference>
<evidence type="ECO:0000313" key="5">
    <source>
        <dbReference type="Proteomes" id="UP000601435"/>
    </source>
</evidence>
<dbReference type="GO" id="GO:0008168">
    <property type="term" value="F:methyltransferase activity"/>
    <property type="evidence" value="ECO:0007669"/>
    <property type="project" value="UniProtKB-KW"/>
</dbReference>
<feature type="region of interest" description="Disordered" evidence="3">
    <location>
        <begin position="1347"/>
        <end position="1368"/>
    </location>
</feature>
<evidence type="ECO:0000256" key="2">
    <source>
        <dbReference type="ARBA" id="ARBA00022679"/>
    </source>
</evidence>
<dbReference type="InterPro" id="IPR029063">
    <property type="entry name" value="SAM-dependent_MTases_sf"/>
</dbReference>
<gene>
    <name evidence="4" type="primary">ageIM</name>
    <name evidence="4" type="ORF">SNEC2469_LOCUS14021</name>
</gene>
<evidence type="ECO:0000256" key="3">
    <source>
        <dbReference type="SAM" id="MobiDB-lite"/>
    </source>
</evidence>
<dbReference type="Proteomes" id="UP000601435">
    <property type="component" value="Unassembled WGS sequence"/>
</dbReference>
<accession>A0A812SVQ1</accession>
<evidence type="ECO:0000256" key="1">
    <source>
        <dbReference type="ARBA" id="ARBA00022603"/>
    </source>
</evidence>
<protein>
    <submittedName>
        <fullName evidence="4">AgeIM protein</fullName>
    </submittedName>
</protein>
<dbReference type="Gene3D" id="3.40.50.150">
    <property type="entry name" value="Vaccinia Virus protein VP39"/>
    <property type="match status" value="1"/>
</dbReference>
<reference evidence="4" key="1">
    <citation type="submission" date="2021-02" db="EMBL/GenBank/DDBJ databases">
        <authorList>
            <person name="Dougan E. K."/>
            <person name="Rhodes N."/>
            <person name="Thang M."/>
            <person name="Chan C."/>
        </authorList>
    </citation>
    <scope>NUCLEOTIDE SEQUENCE</scope>
</reference>